<protein>
    <recommendedName>
        <fullName evidence="3">DUF3558 domain-containing protein</fullName>
    </recommendedName>
</protein>
<dbReference type="OrthoDB" id="5181316at2"/>
<name>A0A4S8QGX1_9ACTN</name>
<dbReference type="AlphaFoldDB" id="A0A4S8QGX1"/>
<dbReference type="Proteomes" id="UP000308760">
    <property type="component" value="Unassembled WGS sequence"/>
</dbReference>
<organism evidence="1 2">
    <name type="scientific">Glycomyces buryatensis</name>
    <dbReference type="NCBI Taxonomy" id="2570927"/>
    <lineage>
        <taxon>Bacteria</taxon>
        <taxon>Bacillati</taxon>
        <taxon>Actinomycetota</taxon>
        <taxon>Actinomycetes</taxon>
        <taxon>Glycomycetales</taxon>
        <taxon>Glycomycetaceae</taxon>
        <taxon>Glycomyces</taxon>
    </lineage>
</organism>
<accession>A0A4S8QGX1</accession>
<proteinExistence type="predicted"/>
<keyword evidence="2" id="KW-1185">Reference proteome</keyword>
<reference evidence="1 2" key="2">
    <citation type="submission" date="2019-05" db="EMBL/GenBank/DDBJ databases">
        <title>Glycomyces buryatensis sp. nov.</title>
        <authorList>
            <person name="Nikitina E."/>
        </authorList>
    </citation>
    <scope>NUCLEOTIDE SEQUENCE [LARGE SCALE GENOMIC DNA]</scope>
    <source>
        <strain evidence="1 2">18</strain>
    </source>
</reference>
<evidence type="ECO:0000313" key="1">
    <source>
        <dbReference type="EMBL" id="THV42432.1"/>
    </source>
</evidence>
<gene>
    <name evidence="1" type="ORF">FAB82_07195</name>
</gene>
<evidence type="ECO:0000313" key="2">
    <source>
        <dbReference type="Proteomes" id="UP000308760"/>
    </source>
</evidence>
<reference evidence="2" key="1">
    <citation type="submission" date="2019-04" db="EMBL/GenBank/DDBJ databases">
        <title>Nocardioides xinjiangensis sp. nov.</title>
        <authorList>
            <person name="Liu S."/>
        </authorList>
    </citation>
    <scope>NUCLEOTIDE SEQUENCE [LARGE SCALE GENOMIC DNA]</scope>
    <source>
        <strain evidence="2">18</strain>
    </source>
</reference>
<comment type="caution">
    <text evidence="1">The sequence shown here is derived from an EMBL/GenBank/DDBJ whole genome shotgun (WGS) entry which is preliminary data.</text>
</comment>
<dbReference type="RefSeq" id="WP_136533864.1">
    <property type="nucleotide sequence ID" value="NZ_STGY01000025.1"/>
</dbReference>
<evidence type="ECO:0008006" key="3">
    <source>
        <dbReference type="Google" id="ProtNLM"/>
    </source>
</evidence>
<sequence length="184" mass="19305">MLLAAGGTVLFWVSGFGDEAPAIDAGAIGDVCELSVNEELLAGWADTEQTREPQKSSDEEVRTFDCAYAAEHAGEDAYRLVSFFATVQVYESSADARAAHAGVLDFEASKGRDTSSVGGVGEEASISVVESGEETELRLHAQESNATVTVSMFLTGAPPEGGDGRQLTEDLTSGLIDALPRVEN</sequence>
<dbReference type="EMBL" id="STGY01000025">
    <property type="protein sequence ID" value="THV42432.1"/>
    <property type="molecule type" value="Genomic_DNA"/>
</dbReference>